<comment type="subcellular location">
    <subcellularLocation>
        <location evidence="1">Cell membrane</location>
        <topology evidence="1">Single-pass type I membrane protein</topology>
    </subcellularLocation>
</comment>
<evidence type="ECO:0000256" key="6">
    <source>
        <dbReference type="ARBA" id="ARBA00022840"/>
    </source>
</evidence>
<name>A0A0B1RXX2_OESDE</name>
<dbReference type="GO" id="GO:0005524">
    <property type="term" value="F:ATP binding"/>
    <property type="evidence" value="ECO:0007669"/>
    <property type="project" value="UniProtKB-KW"/>
</dbReference>
<dbReference type="Pfam" id="PF21114">
    <property type="entry name" value="DDR1-2_DS-like"/>
    <property type="match status" value="1"/>
</dbReference>
<dbReference type="Proteomes" id="UP000053660">
    <property type="component" value="Unassembled WGS sequence"/>
</dbReference>
<keyword evidence="6" id="KW-0067">ATP-binding</keyword>
<dbReference type="OrthoDB" id="6071166at2759"/>
<evidence type="ECO:0000256" key="5">
    <source>
        <dbReference type="ARBA" id="ARBA00022741"/>
    </source>
</evidence>
<keyword evidence="5" id="KW-0547">Nucleotide-binding</keyword>
<keyword evidence="8" id="KW-0472">Membrane</keyword>
<evidence type="ECO:0000256" key="3">
    <source>
        <dbReference type="ARBA" id="ARBA00022692"/>
    </source>
</evidence>
<dbReference type="SUPFAM" id="SSF49785">
    <property type="entry name" value="Galactose-binding domain-like"/>
    <property type="match status" value="1"/>
</dbReference>
<proteinExistence type="predicted"/>
<keyword evidence="10" id="KW-0325">Glycoprotein</keyword>
<evidence type="ECO:0000256" key="4">
    <source>
        <dbReference type="ARBA" id="ARBA00022729"/>
    </source>
</evidence>
<accession>A0A0B1RXX2</accession>
<gene>
    <name evidence="12" type="ORF">OESDEN_22457</name>
</gene>
<keyword evidence="4" id="KW-0732">Signal</keyword>
<organism evidence="12 13">
    <name type="scientific">Oesophagostomum dentatum</name>
    <name type="common">Nodular worm</name>
    <dbReference type="NCBI Taxonomy" id="61180"/>
    <lineage>
        <taxon>Eukaryota</taxon>
        <taxon>Metazoa</taxon>
        <taxon>Ecdysozoa</taxon>
        <taxon>Nematoda</taxon>
        <taxon>Chromadorea</taxon>
        <taxon>Rhabditida</taxon>
        <taxon>Rhabditina</taxon>
        <taxon>Rhabditomorpha</taxon>
        <taxon>Strongyloidea</taxon>
        <taxon>Strongylidae</taxon>
        <taxon>Oesophagostomum</taxon>
    </lineage>
</organism>
<dbReference type="EMBL" id="KN610285">
    <property type="protein sequence ID" value="KHJ77923.1"/>
    <property type="molecule type" value="Genomic_DNA"/>
</dbReference>
<evidence type="ECO:0000313" key="12">
    <source>
        <dbReference type="EMBL" id="KHJ77923.1"/>
    </source>
</evidence>
<evidence type="ECO:0000256" key="7">
    <source>
        <dbReference type="ARBA" id="ARBA00022989"/>
    </source>
</evidence>
<evidence type="ECO:0000313" key="13">
    <source>
        <dbReference type="Proteomes" id="UP000053660"/>
    </source>
</evidence>
<dbReference type="PROSITE" id="PS01286">
    <property type="entry name" value="FA58C_2"/>
    <property type="match status" value="1"/>
</dbReference>
<dbReference type="AlphaFoldDB" id="A0A0B1RXX2"/>
<evidence type="ECO:0000259" key="11">
    <source>
        <dbReference type="PROSITE" id="PS50022"/>
    </source>
</evidence>
<dbReference type="InterPro" id="IPR008979">
    <property type="entry name" value="Galactose-bd-like_sf"/>
</dbReference>
<keyword evidence="3" id="KW-0812">Transmembrane</keyword>
<keyword evidence="7" id="KW-1133">Transmembrane helix</keyword>
<protein>
    <recommendedName>
        <fullName evidence="11">F5/8 type C domain-containing protein</fullName>
    </recommendedName>
</protein>
<keyword evidence="13" id="KW-1185">Reference proteome</keyword>
<dbReference type="Gene3D" id="2.60.120.1190">
    <property type="match status" value="1"/>
</dbReference>
<sequence length="182" mass="20185">MSLALEILRLQIIPGNSDTNSAEVRVLDAPIVLRRLRIVPLSNSTRTVCLRLELYGCPYEDPLQSYSAPTGSSADGISYADTSYDGSTSHSVATGGLGRLSDGVIGGESEILHPHRWIGWSRYNSNGGHVSLLFTFSEPRNFTAISLHTLFSRRLSAKVKRFSCFLHLTREFLKRKKVAMEK</sequence>
<dbReference type="PROSITE" id="PS50022">
    <property type="entry name" value="FA58C_3"/>
    <property type="match status" value="1"/>
</dbReference>
<evidence type="ECO:0000256" key="10">
    <source>
        <dbReference type="ARBA" id="ARBA00023180"/>
    </source>
</evidence>
<dbReference type="InterPro" id="IPR048525">
    <property type="entry name" value="DDR1-2_DS-like"/>
</dbReference>
<dbReference type="Gene3D" id="2.60.120.260">
    <property type="entry name" value="Galactose-binding domain-like"/>
    <property type="match status" value="1"/>
</dbReference>
<evidence type="ECO:0000256" key="2">
    <source>
        <dbReference type="ARBA" id="ARBA00022475"/>
    </source>
</evidence>
<evidence type="ECO:0000256" key="8">
    <source>
        <dbReference type="ARBA" id="ARBA00023136"/>
    </source>
</evidence>
<feature type="domain" description="F5/8 type C" evidence="11">
    <location>
        <begin position="1"/>
        <end position="57"/>
    </location>
</feature>
<reference evidence="12 13" key="1">
    <citation type="submission" date="2014-03" db="EMBL/GenBank/DDBJ databases">
        <title>Draft genome of the hookworm Oesophagostomum dentatum.</title>
        <authorList>
            <person name="Mitreva M."/>
        </authorList>
    </citation>
    <scope>NUCLEOTIDE SEQUENCE [LARGE SCALE GENOMIC DNA]</scope>
    <source>
        <strain evidence="12 13">OD-Hann</strain>
    </source>
</reference>
<dbReference type="GO" id="GO:0005886">
    <property type="term" value="C:plasma membrane"/>
    <property type="evidence" value="ECO:0007669"/>
    <property type="project" value="UniProtKB-SubCell"/>
</dbReference>
<keyword evidence="2" id="KW-1003">Cell membrane</keyword>
<keyword evidence="9" id="KW-1015">Disulfide bond</keyword>
<dbReference type="InterPro" id="IPR000421">
    <property type="entry name" value="FA58C"/>
</dbReference>
<evidence type="ECO:0000256" key="1">
    <source>
        <dbReference type="ARBA" id="ARBA00004251"/>
    </source>
</evidence>
<evidence type="ECO:0000256" key="9">
    <source>
        <dbReference type="ARBA" id="ARBA00023157"/>
    </source>
</evidence>